<dbReference type="EMBL" id="JARKHS020022031">
    <property type="protein sequence ID" value="KAK8769810.1"/>
    <property type="molecule type" value="Genomic_DNA"/>
</dbReference>
<comment type="caution">
    <text evidence="2">The sequence shown here is derived from an EMBL/GenBank/DDBJ whole genome shotgun (WGS) entry which is preliminary data.</text>
</comment>
<dbReference type="AlphaFoldDB" id="A0AAQ4E536"/>
<gene>
    <name evidence="2" type="ORF">V5799_013726</name>
</gene>
<dbReference type="Proteomes" id="UP001321473">
    <property type="component" value="Unassembled WGS sequence"/>
</dbReference>
<name>A0AAQ4E536_AMBAM</name>
<feature type="region of interest" description="Disordered" evidence="1">
    <location>
        <begin position="204"/>
        <end position="232"/>
    </location>
</feature>
<evidence type="ECO:0000256" key="1">
    <source>
        <dbReference type="SAM" id="MobiDB-lite"/>
    </source>
</evidence>
<protein>
    <submittedName>
        <fullName evidence="2">Uncharacterized protein</fullName>
    </submittedName>
</protein>
<sequence>MYLYSQRAGSRSARLPKCSRRDVRQEPEEGYVRNEDFRHFDEDRGLRCRRWKLIHAARRPATRRKTRKVCHQHSTVESCAAHEQDAIRRLEEAMNEAQALLCKDERALIKNLLLSYKWWDIKHFTKCSSDIQVNSITDFLFNRPRIHSDCRLLKSRLFRCLNESYAAADEADPKPDVDGARQVLAIFLDRMTCVDARDLPHVHDATTAPDDAGEADYPADEAEGNATDANGSAMPVLSHGAESGTTAPAVRKPALAGLVLLMVMSDTV</sequence>
<evidence type="ECO:0000313" key="2">
    <source>
        <dbReference type="EMBL" id="KAK8769810.1"/>
    </source>
</evidence>
<reference evidence="2 3" key="1">
    <citation type="journal article" date="2023" name="Arcadia Sci">
        <title>De novo assembly of a long-read Amblyomma americanum tick genome.</title>
        <authorList>
            <person name="Chou S."/>
            <person name="Poskanzer K.E."/>
            <person name="Rollins M."/>
            <person name="Thuy-Boun P.S."/>
        </authorList>
    </citation>
    <scope>NUCLEOTIDE SEQUENCE [LARGE SCALE GENOMIC DNA]</scope>
    <source>
        <strain evidence="2">F_SG_1</strain>
        <tissue evidence="2">Salivary glands</tissue>
    </source>
</reference>
<keyword evidence="3" id="KW-1185">Reference proteome</keyword>
<evidence type="ECO:0000313" key="3">
    <source>
        <dbReference type="Proteomes" id="UP001321473"/>
    </source>
</evidence>
<accession>A0AAQ4E536</accession>
<feature type="compositionally biased region" description="Acidic residues" evidence="1">
    <location>
        <begin position="211"/>
        <end position="223"/>
    </location>
</feature>
<proteinExistence type="predicted"/>
<organism evidence="2 3">
    <name type="scientific">Amblyomma americanum</name>
    <name type="common">Lone star tick</name>
    <dbReference type="NCBI Taxonomy" id="6943"/>
    <lineage>
        <taxon>Eukaryota</taxon>
        <taxon>Metazoa</taxon>
        <taxon>Ecdysozoa</taxon>
        <taxon>Arthropoda</taxon>
        <taxon>Chelicerata</taxon>
        <taxon>Arachnida</taxon>
        <taxon>Acari</taxon>
        <taxon>Parasitiformes</taxon>
        <taxon>Ixodida</taxon>
        <taxon>Ixodoidea</taxon>
        <taxon>Ixodidae</taxon>
        <taxon>Amblyomminae</taxon>
        <taxon>Amblyomma</taxon>
    </lineage>
</organism>